<dbReference type="Proteomes" id="UP000813385">
    <property type="component" value="Unassembled WGS sequence"/>
</dbReference>
<comment type="caution">
    <text evidence="2">The sequence shown here is derived from an EMBL/GenBank/DDBJ whole genome shotgun (WGS) entry which is preliminary data.</text>
</comment>
<feature type="region of interest" description="Disordered" evidence="1">
    <location>
        <begin position="111"/>
        <end position="150"/>
    </location>
</feature>
<protein>
    <submittedName>
        <fullName evidence="2">Uncharacterized protein</fullName>
    </submittedName>
</protein>
<organism evidence="2 3">
    <name type="scientific">Plectosphaerella cucumerina</name>
    <dbReference type="NCBI Taxonomy" id="40658"/>
    <lineage>
        <taxon>Eukaryota</taxon>
        <taxon>Fungi</taxon>
        <taxon>Dikarya</taxon>
        <taxon>Ascomycota</taxon>
        <taxon>Pezizomycotina</taxon>
        <taxon>Sordariomycetes</taxon>
        <taxon>Hypocreomycetidae</taxon>
        <taxon>Glomerellales</taxon>
        <taxon>Plectosphaerellaceae</taxon>
        <taxon>Plectosphaerella</taxon>
    </lineage>
</organism>
<accession>A0A8K0TLP8</accession>
<gene>
    <name evidence="2" type="ORF">B0T11DRAFT_334066</name>
</gene>
<keyword evidence="3" id="KW-1185">Reference proteome</keyword>
<evidence type="ECO:0000313" key="3">
    <source>
        <dbReference type="Proteomes" id="UP000813385"/>
    </source>
</evidence>
<sequence>MAAPEILAIPCKLDAFVLNAAVCGGTSTDPNDDENKNAAKIAPIAQPNYTFLRFERTWVQNDILNFTDLHKTGPAAFNPRFTDLGTGKAITGRQGIYLHWIVPRPYRTGSAISQDPQAQAKARSLGGYKAQKTAAAPGDDPQIPDDSTAPDFLPAPSRWLVIRKVEASDPPSVLPEVDAWVIESDRRQTLDDIPPRPDIDLQVDFSPFILGGDAADLTQEKINEQAEVFIGYKESASTWKESYDPTVAPDKQPLRVDLNLLNSSNQLFADYQPHNGNVFSTIDNLSYVDAQKQTQVVNTAEVSYYVVGWHSSATSDSLGTLDPKGGITRGARLSALNMILDQVAPADAGPVNDWLASTSPTRVLCHGAMYSVMWDASKKPANVPADDYYQKLNSDMPVAVGTTSSDALQAYINAHANPADANGAVARDIQSDLLRLQTLRLSTSDGVEAQAEAADMLYDGNYSSIDGGGHYFLASSDAGKGDGARPTAPNPKDIANLVGLNNSQRYLDGLGRQLQLLRWSMFVAWWQYMTVLDSSNPSPPDKSSDVSALSANILAIMQQIQTATAAVGKAAGLIPAGLAQKGVLPPFYQARDPTMLVAGIETGWAWDYLDALKTRVDTELYYAPGTAPAMDSSWTRFCSVVLPKLPAAVQGAASGLISEFLALDPDTTPAPPKPQPDYQAPLYHDVDKKNPLPSGQFPWRDRWEGSQAWFPLFLEWEAEYTEIPFGPADSLWTLDQRGAWPHDPIKLRYGIKPGVELATLSPPLGNKRTVSGRVLLLPQATLTVQTMVREALASMDASSSGPLASSDVQQTKDELQQLSFLSSPLAGFTDHLLTRVQGNHVKPSVRDGDTVTPFQGAVDVGSAAGFGQAQLQMMGIETDLVPYGTLVPYLDQNYCPFKPATHGQFRFTALNIIDKFGQAITAIDPTPVPDSQGPPALYPCISEYFAPEVVDEKAKIPVANTVVQDEDGACRYMQLPPAINQPARLNVDFVDYLAADPVRGTAEGWQVLTEWDDPIWGWVVTNYADSGIQLFLPDGTFFREIRVGGPSGAAESGQWLPFDRPTGDVSKDPNAQQLQRFADQLADASYLQSFIAMINMSTGTAAPPPTAYSEFLAAIIGKPLALVKAGFSMELATDQLFNTSQIDPAKPPSQPPVPLLASSTTPTNHYSFQMQLGDASRVYDGLVAYFLPAQQPKVGDALDLGTMYTHFKPDPAPGVPPTPNLTKIAEPNYQVISPFWVDPMAKDILAAPSPGALYASKRTAQLQTSSAIVGALVDPFVPLHAYTGILPTAALGVPAWSWQQALSRMTAFFHMGPLIATTDVPAFCPKKALGPESYDVADSKAILADSGLGIPAMQAGEWAWLQPYYEASTSASGAGQTGDGDAAGGGTTRFMAMDMAAVDQRPRFESAPYVAVEGYMQLRKPIQQGEAPPQKA</sequence>
<name>A0A8K0TLP8_9PEZI</name>
<evidence type="ECO:0000313" key="2">
    <source>
        <dbReference type="EMBL" id="KAH7374483.1"/>
    </source>
</evidence>
<proteinExistence type="predicted"/>
<evidence type="ECO:0000256" key="1">
    <source>
        <dbReference type="SAM" id="MobiDB-lite"/>
    </source>
</evidence>
<dbReference type="OrthoDB" id="2992173at2759"/>
<dbReference type="EMBL" id="JAGPXD010000001">
    <property type="protein sequence ID" value="KAH7374483.1"/>
    <property type="molecule type" value="Genomic_DNA"/>
</dbReference>
<reference evidence="2" key="1">
    <citation type="journal article" date="2021" name="Nat. Commun.">
        <title>Genetic determinants of endophytism in the Arabidopsis root mycobiome.</title>
        <authorList>
            <person name="Mesny F."/>
            <person name="Miyauchi S."/>
            <person name="Thiergart T."/>
            <person name="Pickel B."/>
            <person name="Atanasova L."/>
            <person name="Karlsson M."/>
            <person name="Huettel B."/>
            <person name="Barry K.W."/>
            <person name="Haridas S."/>
            <person name="Chen C."/>
            <person name="Bauer D."/>
            <person name="Andreopoulos W."/>
            <person name="Pangilinan J."/>
            <person name="LaButti K."/>
            <person name="Riley R."/>
            <person name="Lipzen A."/>
            <person name="Clum A."/>
            <person name="Drula E."/>
            <person name="Henrissat B."/>
            <person name="Kohler A."/>
            <person name="Grigoriev I.V."/>
            <person name="Martin F.M."/>
            <person name="Hacquard S."/>
        </authorList>
    </citation>
    <scope>NUCLEOTIDE SEQUENCE</scope>
    <source>
        <strain evidence="2">MPI-CAGE-AT-0016</strain>
    </source>
</reference>